<organism evidence="1 2">
    <name type="scientific">Candidatus Azambacteria bacterium RIFCSPHIGHO2_01_FULL_40_24</name>
    <dbReference type="NCBI Taxonomy" id="1797301"/>
    <lineage>
        <taxon>Bacteria</taxon>
        <taxon>Candidatus Azamiibacteriota</taxon>
    </lineage>
</organism>
<name>A0A1F5B4M9_9BACT</name>
<sequence length="207" mass="24689">MFIKKGSRTKDKNIYSFIEWYKLNLGIRADLVPVIEDVRLGANIELWKFERTRGSQYLSIQKKYLEYYLGRSGLYYKEQRGDYYVSKKPILLNQLWSREIETGEFCGYPKCCIDDFKKYCQEFLQNRLEKGPAVLFYHKVKEAIKKGSFNMVLFYTLHIPCDLDCQKTIILAESIKSVLESRDIEAAHYLMEYNRNLLCEFNYEYSD</sequence>
<dbReference type="AlphaFoldDB" id="A0A1F5B4M9"/>
<comment type="caution">
    <text evidence="1">The sequence shown here is derived from an EMBL/GenBank/DDBJ whole genome shotgun (WGS) entry which is preliminary data.</text>
</comment>
<reference evidence="1 2" key="1">
    <citation type="journal article" date="2016" name="Nat. Commun.">
        <title>Thousands of microbial genomes shed light on interconnected biogeochemical processes in an aquifer system.</title>
        <authorList>
            <person name="Anantharaman K."/>
            <person name="Brown C.T."/>
            <person name="Hug L.A."/>
            <person name="Sharon I."/>
            <person name="Castelle C.J."/>
            <person name="Probst A.J."/>
            <person name="Thomas B.C."/>
            <person name="Singh A."/>
            <person name="Wilkins M.J."/>
            <person name="Karaoz U."/>
            <person name="Brodie E.L."/>
            <person name="Williams K.H."/>
            <person name="Hubbard S.S."/>
            <person name="Banfield J.F."/>
        </authorList>
    </citation>
    <scope>NUCLEOTIDE SEQUENCE [LARGE SCALE GENOMIC DNA]</scope>
</reference>
<dbReference type="EMBL" id="MEYK01000009">
    <property type="protein sequence ID" value="OGD25556.1"/>
    <property type="molecule type" value="Genomic_DNA"/>
</dbReference>
<protein>
    <recommendedName>
        <fullName evidence="3">DUF483 domain-containing protein</fullName>
    </recommendedName>
</protein>
<dbReference type="Pfam" id="PF04467">
    <property type="entry name" value="DUF483"/>
    <property type="match status" value="1"/>
</dbReference>
<evidence type="ECO:0008006" key="3">
    <source>
        <dbReference type="Google" id="ProtNLM"/>
    </source>
</evidence>
<dbReference type="Proteomes" id="UP000176431">
    <property type="component" value="Unassembled WGS sequence"/>
</dbReference>
<evidence type="ECO:0000313" key="2">
    <source>
        <dbReference type="Proteomes" id="UP000176431"/>
    </source>
</evidence>
<dbReference type="InterPro" id="IPR007556">
    <property type="entry name" value="DUF483"/>
</dbReference>
<evidence type="ECO:0000313" key="1">
    <source>
        <dbReference type="EMBL" id="OGD25556.1"/>
    </source>
</evidence>
<accession>A0A1F5B4M9</accession>
<gene>
    <name evidence="1" type="ORF">A2819_01330</name>
</gene>
<proteinExistence type="predicted"/>